<evidence type="ECO:0000259" key="3">
    <source>
        <dbReference type="PROSITE" id="PS51857"/>
    </source>
</evidence>
<sequence length="165" mass="17508">MGLLEPLYFLPLASKYIYNLRHQNRGTVKLFSEQKGLHFITPNDGGDEIFIYQYAIRSDCFRSLVDSEAIEFDVELGNACCTKSEDPVMVEVVGIITMVVVVDIDVEVGDMVVMKLFTVVAGYGGDGTYGSGGGKCGGGGGGGGGGGCSKCGEGGHLERECSKSW</sequence>
<evidence type="ECO:0000313" key="4">
    <source>
        <dbReference type="EMBL" id="KAG5569014.1"/>
    </source>
</evidence>
<dbReference type="Gene3D" id="2.40.50.140">
    <property type="entry name" value="Nucleic acid-binding proteins"/>
    <property type="match status" value="1"/>
</dbReference>
<name>A0A9J5W1I6_SOLCO</name>
<reference evidence="4" key="1">
    <citation type="submission" date="2020-09" db="EMBL/GenBank/DDBJ databases">
        <title>De no assembly of potato wild relative species, Solanum commersonii.</title>
        <authorList>
            <person name="Cho K."/>
        </authorList>
    </citation>
    <scope>NUCLEOTIDE SEQUENCE</scope>
    <source>
        <strain evidence="4">LZ3.2</strain>
        <tissue evidence="4">Leaf</tissue>
    </source>
</reference>
<dbReference type="PROSITE" id="PS50158">
    <property type="entry name" value="ZF_CCHC"/>
    <property type="match status" value="1"/>
</dbReference>
<proteinExistence type="predicted"/>
<keyword evidence="5" id="KW-1185">Reference proteome</keyword>
<organism evidence="4 5">
    <name type="scientific">Solanum commersonii</name>
    <name type="common">Commerson's wild potato</name>
    <name type="synonym">Commerson's nightshade</name>
    <dbReference type="NCBI Taxonomy" id="4109"/>
    <lineage>
        <taxon>Eukaryota</taxon>
        <taxon>Viridiplantae</taxon>
        <taxon>Streptophyta</taxon>
        <taxon>Embryophyta</taxon>
        <taxon>Tracheophyta</taxon>
        <taxon>Spermatophyta</taxon>
        <taxon>Magnoliopsida</taxon>
        <taxon>eudicotyledons</taxon>
        <taxon>Gunneridae</taxon>
        <taxon>Pentapetalae</taxon>
        <taxon>asterids</taxon>
        <taxon>lamiids</taxon>
        <taxon>Solanales</taxon>
        <taxon>Solanaceae</taxon>
        <taxon>Solanoideae</taxon>
        <taxon>Solaneae</taxon>
        <taxon>Solanum</taxon>
    </lineage>
</organism>
<evidence type="ECO:0008006" key="6">
    <source>
        <dbReference type="Google" id="ProtNLM"/>
    </source>
</evidence>
<dbReference type="Proteomes" id="UP000824120">
    <property type="component" value="Unassembled WGS sequence"/>
</dbReference>
<comment type="caution">
    <text evidence="4">The sequence shown here is derived from an EMBL/GenBank/DDBJ whole genome shotgun (WGS) entry which is preliminary data.</text>
</comment>
<dbReference type="InterPro" id="IPR002059">
    <property type="entry name" value="CSP_DNA-bd"/>
</dbReference>
<protein>
    <recommendedName>
        <fullName evidence="6">CCHC-type domain-containing protein</fullName>
    </recommendedName>
</protein>
<dbReference type="PRINTS" id="PR00050">
    <property type="entry name" value="COLDSHOCK"/>
</dbReference>
<dbReference type="SUPFAM" id="SSF50249">
    <property type="entry name" value="Nucleic acid-binding proteins"/>
    <property type="match status" value="1"/>
</dbReference>
<keyword evidence="1" id="KW-0863">Zinc-finger</keyword>
<dbReference type="PROSITE" id="PS51857">
    <property type="entry name" value="CSD_2"/>
    <property type="match status" value="1"/>
</dbReference>
<gene>
    <name evidence="4" type="ORF">H5410_063974</name>
</gene>
<dbReference type="PANTHER" id="PTHR46565">
    <property type="entry name" value="COLD SHOCK DOMAIN PROTEIN 2"/>
    <property type="match status" value="1"/>
</dbReference>
<dbReference type="AlphaFoldDB" id="A0A9J5W1I6"/>
<dbReference type="EMBL" id="JACXVP010000018">
    <property type="protein sequence ID" value="KAG5569014.1"/>
    <property type="molecule type" value="Genomic_DNA"/>
</dbReference>
<dbReference type="OrthoDB" id="422005at2759"/>
<feature type="domain" description="CSD" evidence="3">
    <location>
        <begin position="23"/>
        <end position="94"/>
    </location>
</feature>
<dbReference type="Pfam" id="PF00313">
    <property type="entry name" value="CSD"/>
    <property type="match status" value="1"/>
</dbReference>
<evidence type="ECO:0000313" key="5">
    <source>
        <dbReference type="Proteomes" id="UP000824120"/>
    </source>
</evidence>
<dbReference type="GO" id="GO:0008270">
    <property type="term" value="F:zinc ion binding"/>
    <property type="evidence" value="ECO:0007669"/>
    <property type="project" value="UniProtKB-KW"/>
</dbReference>
<keyword evidence="1" id="KW-0862">Zinc</keyword>
<dbReference type="GO" id="GO:0003676">
    <property type="term" value="F:nucleic acid binding"/>
    <property type="evidence" value="ECO:0007669"/>
    <property type="project" value="InterPro"/>
</dbReference>
<feature type="domain" description="CCHC-type" evidence="2">
    <location>
        <begin position="148"/>
        <end position="163"/>
    </location>
</feature>
<dbReference type="PANTHER" id="PTHR46565:SF20">
    <property type="entry name" value="COLD SHOCK DOMAIN-CONTAINING PROTEIN 4"/>
    <property type="match status" value="1"/>
</dbReference>
<evidence type="ECO:0000256" key="1">
    <source>
        <dbReference type="PROSITE-ProRule" id="PRU00047"/>
    </source>
</evidence>
<evidence type="ECO:0000259" key="2">
    <source>
        <dbReference type="PROSITE" id="PS50158"/>
    </source>
</evidence>
<keyword evidence="1" id="KW-0479">Metal-binding</keyword>
<accession>A0A9J5W1I6</accession>
<dbReference type="InterPro" id="IPR001878">
    <property type="entry name" value="Znf_CCHC"/>
</dbReference>
<dbReference type="InterPro" id="IPR012340">
    <property type="entry name" value="NA-bd_OB-fold"/>
</dbReference>